<keyword evidence="5" id="KW-1185">Reference proteome</keyword>
<feature type="region of interest" description="Disordered" evidence="1">
    <location>
        <begin position="226"/>
        <end position="262"/>
    </location>
</feature>
<name>A0A7W8KFC5_9DEIO</name>
<sequence length="262" mass="28049">MTSPHSPDEYLAGADHAAAQQRRRLAEVHAREHVGAAGWAQSSTLESIIRAGQEGLMATEALRRVVDLTGEQLRGLPLGTAPDERAGQAATLRGVMDRGQGQLDAARHLDDLVCRALEEVSATPLTQISVSRLQAVQTHLQTQVEALHTIIASAHAQAATVEQVQQLDRVIAEHQQRVRDLRLESAGSEAGALATAGESIVQRLGELDEAAPAQLGALNRIGHAVADQVSESGGTPEQKAETLEHLAQNMQDRADDLRRDPE</sequence>
<evidence type="ECO:0000313" key="5">
    <source>
        <dbReference type="Proteomes" id="UP000619376"/>
    </source>
</evidence>
<evidence type="ECO:0000313" key="2">
    <source>
        <dbReference type="EMBL" id="GHF49031.1"/>
    </source>
</evidence>
<comment type="caution">
    <text evidence="3">The sequence shown here is derived from an EMBL/GenBank/DDBJ whole genome shotgun (WGS) entry which is preliminary data.</text>
</comment>
<dbReference type="EMBL" id="JACHFK010000006">
    <property type="protein sequence ID" value="MBB5377096.1"/>
    <property type="molecule type" value="Genomic_DNA"/>
</dbReference>
<dbReference type="RefSeq" id="WP_229831986.1">
    <property type="nucleotide sequence ID" value="NZ_BNAJ01000006.1"/>
</dbReference>
<dbReference type="EMBL" id="BNAJ01000006">
    <property type="protein sequence ID" value="GHF49031.1"/>
    <property type="molecule type" value="Genomic_DNA"/>
</dbReference>
<evidence type="ECO:0000313" key="3">
    <source>
        <dbReference type="EMBL" id="MBB5377096.1"/>
    </source>
</evidence>
<dbReference type="Proteomes" id="UP000539473">
    <property type="component" value="Unassembled WGS sequence"/>
</dbReference>
<dbReference type="AlphaFoldDB" id="A0A7W8KFC5"/>
<accession>A0A7W8KFC5</accession>
<gene>
    <name evidence="2" type="ORF">GCM10017781_26790</name>
    <name evidence="3" type="ORF">HNQ07_002569</name>
</gene>
<evidence type="ECO:0000313" key="4">
    <source>
        <dbReference type="Proteomes" id="UP000539473"/>
    </source>
</evidence>
<protein>
    <submittedName>
        <fullName evidence="3">Uncharacterized protein</fullName>
    </submittedName>
</protein>
<feature type="compositionally biased region" description="Basic and acidic residues" evidence="1">
    <location>
        <begin position="252"/>
        <end position="262"/>
    </location>
</feature>
<reference evidence="2" key="4">
    <citation type="submission" date="2024-05" db="EMBL/GenBank/DDBJ databases">
        <authorList>
            <person name="Sun Q."/>
            <person name="Zhou Y."/>
        </authorList>
    </citation>
    <scope>NUCLEOTIDE SEQUENCE</scope>
    <source>
        <strain evidence="2">CGMCC 1.18437</strain>
    </source>
</reference>
<dbReference type="Proteomes" id="UP000619376">
    <property type="component" value="Unassembled WGS sequence"/>
</dbReference>
<reference evidence="2" key="1">
    <citation type="journal article" date="2014" name="Int. J. Syst. Evol. Microbiol.">
        <title>Complete genome of a new Firmicutes species belonging to the dominant human colonic microbiota ('Ruminococcus bicirculans') reveals two chromosomes and a selective capacity to utilize plant glucans.</title>
        <authorList>
            <consortium name="NISC Comparative Sequencing Program"/>
            <person name="Wegmann U."/>
            <person name="Louis P."/>
            <person name="Goesmann A."/>
            <person name="Henrissat B."/>
            <person name="Duncan S.H."/>
            <person name="Flint H.J."/>
        </authorList>
    </citation>
    <scope>NUCLEOTIDE SEQUENCE</scope>
    <source>
        <strain evidence="2">CGMCC 1.18437</strain>
    </source>
</reference>
<proteinExistence type="predicted"/>
<organism evidence="3 4">
    <name type="scientific">Deinococcus metalli</name>
    <dbReference type="NCBI Taxonomy" id="1141878"/>
    <lineage>
        <taxon>Bacteria</taxon>
        <taxon>Thermotogati</taxon>
        <taxon>Deinococcota</taxon>
        <taxon>Deinococci</taxon>
        <taxon>Deinococcales</taxon>
        <taxon>Deinococcaceae</taxon>
        <taxon>Deinococcus</taxon>
    </lineage>
</organism>
<evidence type="ECO:0000256" key="1">
    <source>
        <dbReference type="SAM" id="MobiDB-lite"/>
    </source>
</evidence>
<reference evidence="3 4" key="3">
    <citation type="submission" date="2020-08" db="EMBL/GenBank/DDBJ databases">
        <title>Genomic Encyclopedia of Type Strains, Phase IV (KMG-IV): sequencing the most valuable type-strain genomes for metagenomic binning, comparative biology and taxonomic classification.</title>
        <authorList>
            <person name="Goeker M."/>
        </authorList>
    </citation>
    <scope>NUCLEOTIDE SEQUENCE [LARGE SCALE GENOMIC DNA]</scope>
    <source>
        <strain evidence="3 4">DSM 27521</strain>
    </source>
</reference>
<reference evidence="5" key="2">
    <citation type="journal article" date="2019" name="Int. J. Syst. Evol. Microbiol.">
        <title>The Global Catalogue of Microorganisms (GCM) 10K type strain sequencing project: providing services to taxonomists for standard genome sequencing and annotation.</title>
        <authorList>
            <consortium name="The Broad Institute Genomics Platform"/>
            <consortium name="The Broad Institute Genome Sequencing Center for Infectious Disease"/>
            <person name="Wu L."/>
            <person name="Ma J."/>
        </authorList>
    </citation>
    <scope>NUCLEOTIDE SEQUENCE [LARGE SCALE GENOMIC DNA]</scope>
    <source>
        <strain evidence="5">CGMCC 1.18437</strain>
    </source>
</reference>